<dbReference type="AlphaFoldDB" id="A0A3S1D910"/>
<feature type="compositionally biased region" description="Low complexity" evidence="1">
    <location>
        <begin position="138"/>
        <end position="153"/>
    </location>
</feature>
<reference evidence="2" key="2">
    <citation type="journal article" date="2019" name="Genome Biol. Evol.">
        <title>Day and night: Metabolic profiles and evolutionary relationships of six axenic non-marine cyanobacteria.</title>
        <authorList>
            <person name="Will S.E."/>
            <person name="Henke P."/>
            <person name="Boedeker C."/>
            <person name="Huang S."/>
            <person name="Brinkmann H."/>
            <person name="Rohde M."/>
            <person name="Jarek M."/>
            <person name="Friedl T."/>
            <person name="Seufert S."/>
            <person name="Schumacher M."/>
            <person name="Overmann J."/>
            <person name="Neumann-Schaal M."/>
            <person name="Petersen J."/>
        </authorList>
    </citation>
    <scope>NUCLEOTIDE SEQUENCE [LARGE SCALE GENOMIC DNA]</scope>
    <source>
        <strain evidence="2">PCC 7102</strain>
    </source>
</reference>
<evidence type="ECO:0000256" key="1">
    <source>
        <dbReference type="SAM" id="MobiDB-lite"/>
    </source>
</evidence>
<protein>
    <submittedName>
        <fullName evidence="2">Uncharacterized protein</fullName>
    </submittedName>
</protein>
<organism evidence="2 3">
    <name type="scientific">Dulcicalothrix desertica PCC 7102</name>
    <dbReference type="NCBI Taxonomy" id="232991"/>
    <lineage>
        <taxon>Bacteria</taxon>
        <taxon>Bacillati</taxon>
        <taxon>Cyanobacteriota</taxon>
        <taxon>Cyanophyceae</taxon>
        <taxon>Nostocales</taxon>
        <taxon>Calotrichaceae</taxon>
        <taxon>Dulcicalothrix</taxon>
    </lineage>
</organism>
<feature type="region of interest" description="Disordered" evidence="1">
    <location>
        <begin position="47"/>
        <end position="72"/>
    </location>
</feature>
<evidence type="ECO:0000313" key="3">
    <source>
        <dbReference type="Proteomes" id="UP000271624"/>
    </source>
</evidence>
<name>A0A3S1D910_9CYAN</name>
<feature type="region of interest" description="Disordered" evidence="1">
    <location>
        <begin position="1"/>
        <end position="22"/>
    </location>
</feature>
<comment type="caution">
    <text evidence="2">The sequence shown here is derived from an EMBL/GenBank/DDBJ whole genome shotgun (WGS) entry which is preliminary data.</text>
</comment>
<dbReference type="Proteomes" id="UP000271624">
    <property type="component" value="Unassembled WGS sequence"/>
</dbReference>
<evidence type="ECO:0000313" key="2">
    <source>
        <dbReference type="EMBL" id="RUT05708.1"/>
    </source>
</evidence>
<sequence length="290" mass="31531">MPLSSFTGRKIPYSKTTPKQEQIFVSQSKSSQFFSDDKALVKQKDLTSTPIPTIDPQFTSQLPSLPQDAPTQTQLPIPEIEATPTLPLPEALPEVTPTVAPANPDVSFASFKEAQQVTDGTAAVVVAPKTASPKKQNATPKVPVKAKTVTPVTSPTQEPPKPVPTKLAPIKESIPPEALPSSQEKETFDGVLNKLNQELSLSEEVNSQPEKFSSAIEIERIYGTVIDKTPEEVAANVISKLELQSFKVSQLNNYAGGLVYTVTKNKFTQYITFTANTDKTGTVIIIWRNL</sequence>
<proteinExistence type="predicted"/>
<accession>A0A3S1D910</accession>
<keyword evidence="3" id="KW-1185">Reference proteome</keyword>
<reference evidence="2" key="1">
    <citation type="submission" date="2018-12" db="EMBL/GenBank/DDBJ databases">
        <authorList>
            <person name="Will S."/>
            <person name="Neumann-Schaal M."/>
            <person name="Henke P."/>
        </authorList>
    </citation>
    <scope>NUCLEOTIDE SEQUENCE</scope>
    <source>
        <strain evidence="2">PCC 7102</strain>
    </source>
</reference>
<dbReference type="EMBL" id="RSCL01000008">
    <property type="protein sequence ID" value="RUT05708.1"/>
    <property type="molecule type" value="Genomic_DNA"/>
</dbReference>
<feature type="region of interest" description="Disordered" evidence="1">
    <location>
        <begin position="133"/>
        <end position="168"/>
    </location>
</feature>
<gene>
    <name evidence="2" type="ORF">DSM106972_037150</name>
</gene>